<sequence>MMNDFSTLWQNRGFMMGAYNLNGALGLLFVLAIIDLVFKGWALWRAARMSKQWWFVALLIINSMGILPVIFLLLTNKEYTSKPKRKK</sequence>
<organism evidence="3 4">
    <name type="scientific">Candidatus Peribacter riflensis</name>
    <dbReference type="NCBI Taxonomy" id="1735162"/>
    <lineage>
        <taxon>Bacteria</taxon>
        <taxon>Candidatus Peregrinibacteriota</taxon>
        <taxon>Candidatus Peribacteria</taxon>
        <taxon>Candidatus Peribacterales</taxon>
        <taxon>Candidatus Peribacteraceae</taxon>
        <taxon>Candidatus Peribacter</taxon>
    </lineage>
</organism>
<accession>A0A0S1SS67</accession>
<dbReference type="EMBL" id="CP013065">
    <property type="protein sequence ID" value="ALM13279.1"/>
    <property type="molecule type" value="Genomic_DNA"/>
</dbReference>
<keyword evidence="1" id="KW-1133">Transmembrane helix</keyword>
<dbReference type="KEGG" id="prf:PeribacterA2_0598"/>
<gene>
    <name evidence="3" type="ORF">PeribacterD1_0598</name>
</gene>
<feature type="transmembrane region" description="Helical" evidence="1">
    <location>
        <begin position="21"/>
        <end position="41"/>
    </location>
</feature>
<dbReference type="InterPro" id="IPR043712">
    <property type="entry name" value="DUF5652"/>
</dbReference>
<reference evidence="4" key="1">
    <citation type="submission" date="2015-10" db="EMBL/GenBank/DDBJ databases">
        <title>Analysis of five complete genome sequences for members of the class Peribacteria in the recently recognized Peregrinibacteria bacterial phylum.</title>
        <authorList>
            <person name="Anantharaman K."/>
            <person name="Brown C.T."/>
            <person name="Burstein D."/>
            <person name="Castelle C.J."/>
            <person name="Probst A.J."/>
            <person name="Thomas B.C."/>
            <person name="Williams K.H."/>
            <person name="Banfield J.F."/>
        </authorList>
    </citation>
    <scope>NUCLEOTIDE SEQUENCE [LARGE SCALE GENOMIC DNA]</scope>
</reference>
<keyword evidence="1" id="KW-0472">Membrane</keyword>
<feature type="transmembrane region" description="Helical" evidence="1">
    <location>
        <begin position="53"/>
        <end position="75"/>
    </location>
</feature>
<evidence type="ECO:0000313" key="3">
    <source>
        <dbReference type="EMBL" id="ALM13279.1"/>
    </source>
</evidence>
<dbReference type="Pfam" id="PF18893">
    <property type="entry name" value="DUF5652"/>
    <property type="match status" value="1"/>
</dbReference>
<accession>A0A0S1SR32</accession>
<dbReference type="Proteomes" id="UP000069135">
    <property type="component" value="Chromosome"/>
</dbReference>
<keyword evidence="1" id="KW-0812">Transmembrane</keyword>
<feature type="domain" description="DUF5652" evidence="2">
    <location>
        <begin position="24"/>
        <end position="80"/>
    </location>
</feature>
<evidence type="ECO:0000256" key="1">
    <source>
        <dbReference type="SAM" id="Phobius"/>
    </source>
</evidence>
<protein>
    <recommendedName>
        <fullName evidence="2">DUF5652 domain-containing protein</fullName>
    </recommendedName>
</protein>
<accession>A0A0S1SJ06</accession>
<name>A0A0S1SJ06_9BACT</name>
<proteinExistence type="predicted"/>
<evidence type="ECO:0000259" key="2">
    <source>
        <dbReference type="Pfam" id="PF18893"/>
    </source>
</evidence>
<accession>A0A0S1SK59</accession>
<reference evidence="3 4" key="2">
    <citation type="journal article" date="2016" name="PeerJ">
        <title>Analysis of five complete genome sequences for members of the class Peribacteria in the recently recognized Peregrinibacteria bacterial phylum.</title>
        <authorList>
            <person name="Anantharaman K."/>
            <person name="Brown C.T."/>
            <person name="Burstein D."/>
            <person name="Castelle C.J."/>
            <person name="Probst A.J."/>
            <person name="Thomas B.C."/>
            <person name="Williams K.H."/>
            <person name="Banfield J.F."/>
        </authorList>
    </citation>
    <scope>NUCLEOTIDE SEQUENCE [LARGE SCALE GENOMIC DNA]</scope>
    <source>
        <strain evidence="3">RIFOXYD1_FULL_PER-ii_59_16</strain>
    </source>
</reference>
<dbReference type="AlphaFoldDB" id="A0A0S1SJ06"/>
<evidence type="ECO:0000313" key="4">
    <source>
        <dbReference type="Proteomes" id="UP000069135"/>
    </source>
</evidence>
<accession>A0A0S1SWQ6</accession>